<gene>
    <name evidence="1" type="ORF">A6X21_04435</name>
</gene>
<reference evidence="1 2" key="1">
    <citation type="submission" date="2016-05" db="EMBL/GenBank/DDBJ databases">
        <title>Genomic and physiological characterization of Planctopirus sp. isolated from fresh water lake.</title>
        <authorList>
            <person name="Subhash Y."/>
            <person name="Ramana C."/>
        </authorList>
    </citation>
    <scope>NUCLEOTIDE SEQUENCE [LARGE SCALE GENOMIC DNA]</scope>
    <source>
        <strain evidence="1 2">JC280</strain>
    </source>
</reference>
<dbReference type="Proteomes" id="UP000094828">
    <property type="component" value="Unassembled WGS sequence"/>
</dbReference>
<accession>A0A1C3ENX3</accession>
<comment type="caution">
    <text evidence="1">The sequence shown here is derived from an EMBL/GenBank/DDBJ whole genome shotgun (WGS) entry which is preliminary data.</text>
</comment>
<protein>
    <submittedName>
        <fullName evidence="1">Uncharacterized protein</fullName>
    </submittedName>
</protein>
<keyword evidence="2" id="KW-1185">Reference proteome</keyword>
<sequence>MEIAWHPGQNWPIVRSRCTESDDWQQDDNGHWTNRLTIMLSKDLTHRRDFEEPSAERIYGKPAGTVDPSIRQD</sequence>
<dbReference type="AlphaFoldDB" id="A0A1C3ENX3"/>
<name>A0A1C3ENX3_9PLAN</name>
<dbReference type="EMBL" id="LYDR01000039">
    <property type="protein sequence ID" value="ODA34899.1"/>
    <property type="molecule type" value="Genomic_DNA"/>
</dbReference>
<proteinExistence type="predicted"/>
<evidence type="ECO:0000313" key="1">
    <source>
        <dbReference type="EMBL" id="ODA34899.1"/>
    </source>
</evidence>
<evidence type="ECO:0000313" key="2">
    <source>
        <dbReference type="Proteomes" id="UP000094828"/>
    </source>
</evidence>
<organism evidence="1 2">
    <name type="scientific">Planctopirus hydrillae</name>
    <dbReference type="NCBI Taxonomy" id="1841610"/>
    <lineage>
        <taxon>Bacteria</taxon>
        <taxon>Pseudomonadati</taxon>
        <taxon>Planctomycetota</taxon>
        <taxon>Planctomycetia</taxon>
        <taxon>Planctomycetales</taxon>
        <taxon>Planctomycetaceae</taxon>
        <taxon>Planctopirus</taxon>
    </lineage>
</organism>